<evidence type="ECO:0000313" key="3">
    <source>
        <dbReference type="Proteomes" id="UP000823896"/>
    </source>
</evidence>
<evidence type="ECO:0008006" key="4">
    <source>
        <dbReference type="Google" id="ProtNLM"/>
    </source>
</evidence>
<sequence>MVMCMRRYELLFLMVLLIGILLCGAQVHESCQRAMNLWWNNLIPGMLLPMILIRLIQARGGFDHLKLALFNKLFNMENNGFACFMCALLLGFPNGALFIDELYENGQINSEGAKRMIKCCSFPTTGFVILSLGTALYRSAKIGWTLYSIQILSGLILLALTRKTKVSPAAPRNNMPTFFPALTDAILKSGRAMFLIGIYLMMFLSIFHLVQCILPGSLSLPLQIISEFSNGCIMLAQSSLPLKLQLICISALLGFGGLCVHMQVLSSLRIHIPYHQFLCYRICQAIIAATLTFIMI</sequence>
<organism evidence="2 3">
    <name type="scientific">Candidatus Merdibacter merdavium</name>
    <dbReference type="NCBI Taxonomy" id="2838692"/>
    <lineage>
        <taxon>Bacteria</taxon>
        <taxon>Bacillati</taxon>
        <taxon>Bacillota</taxon>
        <taxon>Erysipelotrichia</taxon>
        <taxon>Erysipelotrichales</taxon>
        <taxon>Erysipelotrichaceae</taxon>
        <taxon>Merdibacter</taxon>
    </lineage>
</organism>
<feature type="transmembrane region" description="Helical" evidence="1">
    <location>
        <begin position="142"/>
        <end position="160"/>
    </location>
</feature>
<gene>
    <name evidence="2" type="ORF">H9702_04555</name>
</gene>
<feature type="transmembrane region" description="Helical" evidence="1">
    <location>
        <begin position="277"/>
        <end position="295"/>
    </location>
</feature>
<accession>A0A9D2NSU3</accession>
<keyword evidence="1" id="KW-0472">Membrane</keyword>
<feature type="transmembrane region" description="Helical" evidence="1">
    <location>
        <begin position="244"/>
        <end position="265"/>
    </location>
</feature>
<keyword evidence="1" id="KW-0812">Transmembrane</keyword>
<proteinExistence type="predicted"/>
<dbReference type="EMBL" id="DWWM01000027">
    <property type="protein sequence ID" value="HJC36384.1"/>
    <property type="molecule type" value="Genomic_DNA"/>
</dbReference>
<reference evidence="2" key="1">
    <citation type="journal article" date="2021" name="PeerJ">
        <title>Extensive microbial diversity within the chicken gut microbiome revealed by metagenomics and culture.</title>
        <authorList>
            <person name="Gilroy R."/>
            <person name="Ravi A."/>
            <person name="Getino M."/>
            <person name="Pursley I."/>
            <person name="Horton D.L."/>
            <person name="Alikhan N.F."/>
            <person name="Baker D."/>
            <person name="Gharbi K."/>
            <person name="Hall N."/>
            <person name="Watson M."/>
            <person name="Adriaenssens E.M."/>
            <person name="Foster-Nyarko E."/>
            <person name="Jarju S."/>
            <person name="Secka A."/>
            <person name="Antonio M."/>
            <person name="Oren A."/>
            <person name="Chaudhuri R.R."/>
            <person name="La Ragione R."/>
            <person name="Hildebrand F."/>
            <person name="Pallen M.J."/>
        </authorList>
    </citation>
    <scope>NUCLEOTIDE SEQUENCE</scope>
    <source>
        <strain evidence="2">CHK187-11901</strain>
    </source>
</reference>
<feature type="transmembrane region" description="Helical" evidence="1">
    <location>
        <begin position="37"/>
        <end position="57"/>
    </location>
</feature>
<protein>
    <recommendedName>
        <fullName evidence="4">Sporulation integral membrane protein YlbJ</fullName>
    </recommendedName>
</protein>
<keyword evidence="1" id="KW-1133">Transmembrane helix</keyword>
<dbReference type="Proteomes" id="UP000823896">
    <property type="component" value="Unassembled WGS sequence"/>
</dbReference>
<feature type="transmembrane region" description="Helical" evidence="1">
    <location>
        <begin position="78"/>
        <end position="99"/>
    </location>
</feature>
<name>A0A9D2NSU3_9FIRM</name>
<evidence type="ECO:0000313" key="2">
    <source>
        <dbReference type="EMBL" id="HJC36384.1"/>
    </source>
</evidence>
<reference evidence="2" key="2">
    <citation type="submission" date="2021-04" db="EMBL/GenBank/DDBJ databases">
        <authorList>
            <person name="Gilroy R."/>
        </authorList>
    </citation>
    <scope>NUCLEOTIDE SEQUENCE</scope>
    <source>
        <strain evidence="2">CHK187-11901</strain>
    </source>
</reference>
<comment type="caution">
    <text evidence="2">The sequence shown here is derived from an EMBL/GenBank/DDBJ whole genome shotgun (WGS) entry which is preliminary data.</text>
</comment>
<evidence type="ECO:0000256" key="1">
    <source>
        <dbReference type="SAM" id="Phobius"/>
    </source>
</evidence>
<feature type="transmembrane region" description="Helical" evidence="1">
    <location>
        <begin position="192"/>
        <end position="210"/>
    </location>
</feature>
<dbReference type="AlphaFoldDB" id="A0A9D2NSU3"/>